<dbReference type="InterPro" id="IPR036058">
    <property type="entry name" value="Kazal_dom_sf"/>
</dbReference>
<dbReference type="InterPro" id="IPR039016">
    <property type="entry name" value="RECK"/>
</dbReference>
<dbReference type="InterPro" id="IPR056976">
    <property type="entry name" value="EGF1_RECK"/>
</dbReference>
<dbReference type="PANTHER" id="PTHR13487">
    <property type="entry name" value="SERINE PROTEASE INHIBITOR"/>
    <property type="match status" value="1"/>
</dbReference>
<organism evidence="2 3">
    <name type="scientific">Nicrophorus vespilloides</name>
    <name type="common">Boreal carrion beetle</name>
    <dbReference type="NCBI Taxonomy" id="110193"/>
    <lineage>
        <taxon>Eukaryota</taxon>
        <taxon>Metazoa</taxon>
        <taxon>Ecdysozoa</taxon>
        <taxon>Arthropoda</taxon>
        <taxon>Hexapoda</taxon>
        <taxon>Insecta</taxon>
        <taxon>Pterygota</taxon>
        <taxon>Neoptera</taxon>
        <taxon>Endopterygota</taxon>
        <taxon>Coleoptera</taxon>
        <taxon>Polyphaga</taxon>
        <taxon>Staphyliniformia</taxon>
        <taxon>Silphidae</taxon>
        <taxon>Nicrophorinae</taxon>
        <taxon>Nicrophorus</taxon>
    </lineage>
</organism>
<feature type="domain" description="Kazal-like" evidence="1">
    <location>
        <begin position="585"/>
        <end position="631"/>
    </location>
</feature>
<evidence type="ECO:0000313" key="2">
    <source>
        <dbReference type="Proteomes" id="UP000695000"/>
    </source>
</evidence>
<dbReference type="Pfam" id="PF25028">
    <property type="entry name" value="FnI_RECK"/>
    <property type="match status" value="1"/>
</dbReference>
<dbReference type="InterPro" id="IPR002350">
    <property type="entry name" value="Kazal_dom"/>
</dbReference>
<gene>
    <name evidence="3" type="primary">LOC108556844</name>
</gene>
<dbReference type="SMART" id="SM00280">
    <property type="entry name" value="KAZAL"/>
    <property type="match status" value="3"/>
</dbReference>
<dbReference type="Pfam" id="PF25027">
    <property type="entry name" value="EGF1_RECK"/>
    <property type="match status" value="1"/>
</dbReference>
<dbReference type="Pfam" id="PF07648">
    <property type="entry name" value="Kazal_2"/>
    <property type="match status" value="2"/>
</dbReference>
<dbReference type="InterPro" id="IPR056979">
    <property type="entry name" value="FZ_RECK"/>
</dbReference>
<sequence length="923" mass="101975">MCCSHATGSCKSICEKISLVDIAADAKLRNQTVQEVQKFCSPQLNNFWECLNTSFEEMSRGESWFGRVCCPLPQSENCRRACVTANSIYDLSQGCRKSDEISFFNCLDRQYVGYECCSNARSPNCKEACLEIFKSRLTPTRLQRNMVLEQCEYDSPKVLGCVKNFIKVTPATNLHKHMKCCEKSNKNKCREACKEILSLNNTLQETMDGLQIGGCGFPLFQDQFWQCFMKPVDSINTVEISRIDRVGMDSAKWHCCSRASTNECRKLCSKTFLKDWSTLWDDFHLKCLSQVAQEELRNCIDEVDEPCELGCDGLSFCTNFNNRPTELFRSCTPEADDAARNDVTLWQTRHELTLPGLTLPLKNISKCSPNTWKAVACTLQIKPCSRVSHANQICRNVCLNILSDCVDWSRVPVKHSPETICAMLSPEDPAVSCISLESFLAPSGNTYESIDGQVSSPCKGDPCKESEICTVNKNCLPGKHCSPYKCTPGCKLGEVSEYLVPEGTYVRIPLPNNQNRCLKICKCTSNGIDECQPLPCVLLGSCWNNERRHGEIFHLECNKCTCYAGEMICSKKQCENSLLGGRNTAYTTLPCNCPPHFVPVCGRNGNIYPSACLAKCAGLSDSDIEYGACQDPCRNNPCAIGKKCVPDTKICLSLKHKPCTQFQCINGTANCGSLPKEPVCDVDNKEYANSCFLAHNNRKFAYQGPCLQGCAYLGEVCGINGKTYISECAAIADYVSVDYVGPCVTVGAITDSKTIQCPTIKCKPLPRADCLGFTPPGACCPICGGSLRLLYSTKQIDRALYVLQTQNTQSLTLKATLQALERQIQVAQCSLKGYLTVEVDIFVVVQSTEKRPTALQLEACVREAEKIASLINRQSPRVQSEISLSSLVTASVVHTVHSSATITSSSFLLILLAMTFLLGIELP</sequence>
<feature type="domain" description="Kazal-like" evidence="1">
    <location>
        <begin position="653"/>
        <end position="708"/>
    </location>
</feature>
<dbReference type="Pfam" id="PF22961">
    <property type="entry name" value="RECK-like_N"/>
    <property type="match status" value="1"/>
</dbReference>
<dbReference type="Pfam" id="PF23298">
    <property type="entry name" value="FZ_RECK"/>
    <property type="match status" value="1"/>
</dbReference>
<evidence type="ECO:0000313" key="3">
    <source>
        <dbReference type="RefSeq" id="XP_017768615.1"/>
    </source>
</evidence>
<protein>
    <submittedName>
        <fullName evidence="3">Reversion-inducing cysteine-rich protein with Kazal motifs</fullName>
    </submittedName>
</protein>
<name>A0ABM1M215_NICVS</name>
<keyword evidence="2" id="KW-1185">Reference proteome</keyword>
<dbReference type="PROSITE" id="PS00282">
    <property type="entry name" value="KAZAL_1"/>
    <property type="match status" value="1"/>
</dbReference>
<dbReference type="Gene3D" id="3.30.60.30">
    <property type="match status" value="3"/>
</dbReference>
<dbReference type="RefSeq" id="XP_017768615.1">
    <property type="nucleotide sequence ID" value="XM_017913126.1"/>
</dbReference>
<dbReference type="SUPFAM" id="SSF100895">
    <property type="entry name" value="Kazal-type serine protease inhibitors"/>
    <property type="match status" value="3"/>
</dbReference>
<dbReference type="Pfam" id="PF23332">
    <property type="entry name" value="CC4_RECK"/>
    <property type="match status" value="2"/>
</dbReference>
<proteinExistence type="predicted"/>
<dbReference type="InterPro" id="IPR055110">
    <property type="entry name" value="RECK-like_N"/>
</dbReference>
<dbReference type="InterPro" id="IPR056978">
    <property type="entry name" value="CC4_RECK"/>
</dbReference>
<dbReference type="GeneID" id="108556844"/>
<dbReference type="PROSITE" id="PS51465">
    <property type="entry name" value="KAZAL_2"/>
    <property type="match status" value="2"/>
</dbReference>
<dbReference type="InterPro" id="IPR056977">
    <property type="entry name" value="FnI_RECK"/>
</dbReference>
<dbReference type="Proteomes" id="UP000695000">
    <property type="component" value="Unplaced"/>
</dbReference>
<reference evidence="3" key="1">
    <citation type="submission" date="2025-08" db="UniProtKB">
        <authorList>
            <consortium name="RefSeq"/>
        </authorList>
    </citation>
    <scope>IDENTIFICATION</scope>
    <source>
        <tissue evidence="3">Whole Larva</tissue>
    </source>
</reference>
<dbReference type="PANTHER" id="PTHR13487:SF3">
    <property type="entry name" value="REVERSION-INDUCING CYSTEINE-RICH PROTEIN WITH KAZAL MOTIFS"/>
    <property type="match status" value="1"/>
</dbReference>
<accession>A0ABM1M215</accession>
<evidence type="ECO:0000259" key="1">
    <source>
        <dbReference type="PROSITE" id="PS51465"/>
    </source>
</evidence>